<dbReference type="SUPFAM" id="SSF56645">
    <property type="entry name" value="Acyl-CoA dehydrogenase NM domain-like"/>
    <property type="match status" value="1"/>
</dbReference>
<dbReference type="InterPro" id="IPR046373">
    <property type="entry name" value="Acyl-CoA_Oxase/DH_mid-dom_sf"/>
</dbReference>
<dbReference type="PANTHER" id="PTHR10909:SF382">
    <property type="entry name" value="ACYL-COENZYME A OXIDASE"/>
    <property type="match status" value="1"/>
</dbReference>
<dbReference type="AlphaFoldDB" id="A0A9P9D701"/>
<sequence length="557" mass="62335">MPFSKPLLALDLWSPSKDRDAPASPDKVRLHYERARSICKESGLAITDIKHLTPKSWDFHFDLIAARDMTAFIIATIHLNLCIGTLSAYTESRPDLSHLLDDLLNFNVCGEFMLTEIGHGLDARNLETTATLLPDGHFSLHTPTPAAAKAMPPSTPLCGIPRVAIVFARLLVDNMDHGVKQFLVWLSEEDTMKDGITSRALPTRPGTKPLDHAITSFAHVRLPPTALLSFPSKSKEPLSVGTLSLSIMGVSSIKLASEITARYSQRRLTAGLTQHERVPILSFSTQQRPILRGLVHGIVLDVYARWTISNFMNPDHAQAVRHAFATIFKASVVQASRHLHQLSERCGWQGLFAYNQISELALTFQGNAVAEGDALALCIHKYHLPPPQDPARYLAQHERGIFLESKEKMAKLGGYGHHRNQEFDRHILPRCQSLVEAIGHRMAYEAAKHRGVRPEVLRLFEKLCIEANLSWYLEEGLVTRSGFLDSMTEAYSAALPVLLHEQQRLETIDYITAPIMTSESWEEFCSELPAFGGAGAKRFWVTNWLRLIYVLMTIVVY</sequence>
<evidence type="ECO:0000313" key="2">
    <source>
        <dbReference type="Proteomes" id="UP000738349"/>
    </source>
</evidence>
<dbReference type="GO" id="GO:0071949">
    <property type="term" value="F:FAD binding"/>
    <property type="evidence" value="ECO:0007669"/>
    <property type="project" value="InterPro"/>
</dbReference>
<name>A0A9P9D701_9HYPO</name>
<dbReference type="EMBL" id="JAGMUV010000034">
    <property type="protein sequence ID" value="KAH7113531.1"/>
    <property type="molecule type" value="Genomic_DNA"/>
</dbReference>
<dbReference type="GO" id="GO:0005777">
    <property type="term" value="C:peroxisome"/>
    <property type="evidence" value="ECO:0007669"/>
    <property type="project" value="InterPro"/>
</dbReference>
<dbReference type="InterPro" id="IPR036250">
    <property type="entry name" value="AcylCo_DH-like_C"/>
</dbReference>
<comment type="caution">
    <text evidence="1">The sequence shown here is derived from an EMBL/GenBank/DDBJ whole genome shotgun (WGS) entry which is preliminary data.</text>
</comment>
<dbReference type="OrthoDB" id="538336at2759"/>
<proteinExistence type="predicted"/>
<dbReference type="Gene3D" id="2.40.110.10">
    <property type="entry name" value="Butyryl-CoA Dehydrogenase, subunit A, domain 2"/>
    <property type="match status" value="1"/>
</dbReference>
<accession>A0A9P9D701</accession>
<gene>
    <name evidence="1" type="ORF">EDB81DRAFT_848666</name>
</gene>
<dbReference type="GO" id="GO:0055088">
    <property type="term" value="P:lipid homeostasis"/>
    <property type="evidence" value="ECO:0007669"/>
    <property type="project" value="TreeGrafter"/>
</dbReference>
<keyword evidence="2" id="KW-1185">Reference proteome</keyword>
<dbReference type="Gene3D" id="1.20.140.10">
    <property type="entry name" value="Butyryl-CoA Dehydrogenase, subunit A, domain 3"/>
    <property type="match status" value="1"/>
</dbReference>
<organism evidence="1 2">
    <name type="scientific">Dactylonectria macrodidyma</name>
    <dbReference type="NCBI Taxonomy" id="307937"/>
    <lineage>
        <taxon>Eukaryota</taxon>
        <taxon>Fungi</taxon>
        <taxon>Dikarya</taxon>
        <taxon>Ascomycota</taxon>
        <taxon>Pezizomycotina</taxon>
        <taxon>Sordariomycetes</taxon>
        <taxon>Hypocreomycetidae</taxon>
        <taxon>Hypocreales</taxon>
        <taxon>Nectriaceae</taxon>
        <taxon>Dactylonectria</taxon>
    </lineage>
</organism>
<dbReference type="GO" id="GO:0033540">
    <property type="term" value="P:fatty acid beta-oxidation using acyl-CoA oxidase"/>
    <property type="evidence" value="ECO:0007669"/>
    <property type="project" value="TreeGrafter"/>
</dbReference>
<dbReference type="InterPro" id="IPR012258">
    <property type="entry name" value="Acyl-CoA_oxidase"/>
</dbReference>
<dbReference type="InterPro" id="IPR009100">
    <property type="entry name" value="AcylCoA_DH/oxidase_NM_dom_sf"/>
</dbReference>
<protein>
    <submittedName>
        <fullName evidence="1">Acyl-CoA dehydrogenase/oxidase</fullName>
    </submittedName>
</protein>
<dbReference type="PANTHER" id="PTHR10909">
    <property type="entry name" value="ELECTRON TRANSPORT OXIDOREDUCTASE"/>
    <property type="match status" value="1"/>
</dbReference>
<dbReference type="GO" id="GO:0003997">
    <property type="term" value="F:acyl-CoA oxidase activity"/>
    <property type="evidence" value="ECO:0007669"/>
    <property type="project" value="InterPro"/>
</dbReference>
<evidence type="ECO:0000313" key="1">
    <source>
        <dbReference type="EMBL" id="KAH7113531.1"/>
    </source>
</evidence>
<dbReference type="SUPFAM" id="SSF47203">
    <property type="entry name" value="Acyl-CoA dehydrogenase C-terminal domain-like"/>
    <property type="match status" value="1"/>
</dbReference>
<dbReference type="GO" id="GO:0005504">
    <property type="term" value="F:fatty acid binding"/>
    <property type="evidence" value="ECO:0007669"/>
    <property type="project" value="TreeGrafter"/>
</dbReference>
<reference evidence="1" key="1">
    <citation type="journal article" date="2021" name="Nat. Commun.">
        <title>Genetic determinants of endophytism in the Arabidopsis root mycobiome.</title>
        <authorList>
            <person name="Mesny F."/>
            <person name="Miyauchi S."/>
            <person name="Thiergart T."/>
            <person name="Pickel B."/>
            <person name="Atanasova L."/>
            <person name="Karlsson M."/>
            <person name="Huettel B."/>
            <person name="Barry K.W."/>
            <person name="Haridas S."/>
            <person name="Chen C."/>
            <person name="Bauer D."/>
            <person name="Andreopoulos W."/>
            <person name="Pangilinan J."/>
            <person name="LaButti K."/>
            <person name="Riley R."/>
            <person name="Lipzen A."/>
            <person name="Clum A."/>
            <person name="Drula E."/>
            <person name="Henrissat B."/>
            <person name="Kohler A."/>
            <person name="Grigoriev I.V."/>
            <person name="Martin F.M."/>
            <person name="Hacquard S."/>
        </authorList>
    </citation>
    <scope>NUCLEOTIDE SEQUENCE</scope>
    <source>
        <strain evidence="1">MPI-CAGE-AT-0147</strain>
    </source>
</reference>
<dbReference type="Proteomes" id="UP000738349">
    <property type="component" value="Unassembled WGS sequence"/>
</dbReference>